<dbReference type="EMBL" id="JBHSRJ010000001">
    <property type="protein sequence ID" value="MFC6041573.1"/>
    <property type="molecule type" value="Genomic_DNA"/>
</dbReference>
<dbReference type="InterPro" id="IPR039420">
    <property type="entry name" value="WalR-like"/>
</dbReference>
<dbReference type="Pfam" id="PF00072">
    <property type="entry name" value="Response_reg"/>
    <property type="match status" value="1"/>
</dbReference>
<evidence type="ECO:0000259" key="7">
    <source>
        <dbReference type="PROSITE" id="PS50110"/>
    </source>
</evidence>
<evidence type="ECO:0000256" key="6">
    <source>
        <dbReference type="PROSITE-ProRule" id="PRU00169"/>
    </source>
</evidence>
<gene>
    <name evidence="8" type="ORF">ACFPYL_00705</name>
</gene>
<keyword evidence="2" id="KW-0902">Two-component regulatory system</keyword>
<evidence type="ECO:0000256" key="5">
    <source>
        <dbReference type="ARBA" id="ARBA00023163"/>
    </source>
</evidence>
<reference evidence="9" key="1">
    <citation type="journal article" date="2019" name="Int. J. Syst. Evol. Microbiol.">
        <title>The Global Catalogue of Microorganisms (GCM) 10K type strain sequencing project: providing services to taxonomists for standard genome sequencing and annotation.</title>
        <authorList>
            <consortium name="The Broad Institute Genomics Platform"/>
            <consortium name="The Broad Institute Genome Sequencing Center for Infectious Disease"/>
            <person name="Wu L."/>
            <person name="Ma J."/>
        </authorList>
    </citation>
    <scope>NUCLEOTIDE SEQUENCE [LARGE SCALE GENOMIC DNA]</scope>
    <source>
        <strain evidence="9">CCUG 54522</strain>
    </source>
</reference>
<accession>A0ABW1LDQ6</accession>
<evidence type="ECO:0000313" key="9">
    <source>
        <dbReference type="Proteomes" id="UP001596135"/>
    </source>
</evidence>
<evidence type="ECO:0000313" key="8">
    <source>
        <dbReference type="EMBL" id="MFC6041573.1"/>
    </source>
</evidence>
<evidence type="ECO:0000256" key="1">
    <source>
        <dbReference type="ARBA" id="ARBA00022553"/>
    </source>
</evidence>
<dbReference type="Gene3D" id="3.40.50.2300">
    <property type="match status" value="1"/>
</dbReference>
<feature type="modified residue" description="4-aspartylphosphate" evidence="6">
    <location>
        <position position="52"/>
    </location>
</feature>
<keyword evidence="4" id="KW-0238">DNA-binding</keyword>
<evidence type="ECO:0000256" key="3">
    <source>
        <dbReference type="ARBA" id="ARBA00023015"/>
    </source>
</evidence>
<sequence length="125" mass="13184">MSHVVVADDEPGLGDLLELVLHRLGHDVVVVRSGAAALAACAERVPDLVMLDVGMPGELDGLEVTRRLRADPATTRVPVLLLTARRTEADVAVGFEAGASDYLVKPFTAREVSDRVTALLEATGS</sequence>
<evidence type="ECO:0000256" key="4">
    <source>
        <dbReference type="ARBA" id="ARBA00023125"/>
    </source>
</evidence>
<protein>
    <submittedName>
        <fullName evidence="8">Response regulator transcription factor</fullName>
    </submittedName>
</protein>
<dbReference type="Proteomes" id="UP001596135">
    <property type="component" value="Unassembled WGS sequence"/>
</dbReference>
<feature type="domain" description="Response regulatory" evidence="7">
    <location>
        <begin position="3"/>
        <end position="120"/>
    </location>
</feature>
<dbReference type="PROSITE" id="PS50110">
    <property type="entry name" value="RESPONSE_REGULATORY"/>
    <property type="match status" value="1"/>
</dbReference>
<keyword evidence="1 6" id="KW-0597">Phosphoprotein</keyword>
<dbReference type="SUPFAM" id="SSF52172">
    <property type="entry name" value="CheY-like"/>
    <property type="match status" value="1"/>
</dbReference>
<dbReference type="InterPro" id="IPR011006">
    <property type="entry name" value="CheY-like_superfamily"/>
</dbReference>
<dbReference type="SMART" id="SM00448">
    <property type="entry name" value="REC"/>
    <property type="match status" value="1"/>
</dbReference>
<dbReference type="InterPro" id="IPR001789">
    <property type="entry name" value="Sig_transdc_resp-reg_receiver"/>
</dbReference>
<keyword evidence="3" id="KW-0805">Transcription regulation</keyword>
<dbReference type="PANTHER" id="PTHR48111">
    <property type="entry name" value="REGULATOR OF RPOS"/>
    <property type="match status" value="1"/>
</dbReference>
<dbReference type="RefSeq" id="WP_379149347.1">
    <property type="nucleotide sequence ID" value="NZ_JBHSRJ010000001.1"/>
</dbReference>
<keyword evidence="9" id="KW-1185">Reference proteome</keyword>
<dbReference type="CDD" id="cd17574">
    <property type="entry name" value="REC_OmpR"/>
    <property type="match status" value="1"/>
</dbReference>
<evidence type="ECO:0000256" key="2">
    <source>
        <dbReference type="ARBA" id="ARBA00023012"/>
    </source>
</evidence>
<proteinExistence type="predicted"/>
<organism evidence="8 9">
    <name type="scientific">Nocardioides hankookensis</name>
    <dbReference type="NCBI Taxonomy" id="443157"/>
    <lineage>
        <taxon>Bacteria</taxon>
        <taxon>Bacillati</taxon>
        <taxon>Actinomycetota</taxon>
        <taxon>Actinomycetes</taxon>
        <taxon>Propionibacteriales</taxon>
        <taxon>Nocardioidaceae</taxon>
        <taxon>Nocardioides</taxon>
    </lineage>
</organism>
<name>A0ABW1LDQ6_9ACTN</name>
<keyword evidence="5" id="KW-0804">Transcription</keyword>
<dbReference type="PANTHER" id="PTHR48111:SF1">
    <property type="entry name" value="TWO-COMPONENT RESPONSE REGULATOR ORR33"/>
    <property type="match status" value="1"/>
</dbReference>
<comment type="caution">
    <text evidence="8">The sequence shown here is derived from an EMBL/GenBank/DDBJ whole genome shotgun (WGS) entry which is preliminary data.</text>
</comment>